<keyword evidence="2 8" id="KW-0808">Transferase</keyword>
<feature type="binding site" evidence="8">
    <location>
        <position position="253"/>
    </location>
    <ligand>
        <name>Mg(2+)</name>
        <dbReference type="ChEBI" id="CHEBI:18420"/>
    </ligand>
</feature>
<accession>A0ABV3RIC8</accession>
<feature type="binding site" evidence="8">
    <location>
        <position position="86"/>
    </location>
    <ligand>
        <name>ATP</name>
        <dbReference type="ChEBI" id="CHEBI:30616"/>
    </ligand>
</feature>
<organism evidence="9 10">
    <name type="scientific">Sulfitobacter sediminis</name>
    <dbReference type="NCBI Taxonomy" id="3234186"/>
    <lineage>
        <taxon>Bacteria</taxon>
        <taxon>Pseudomonadati</taxon>
        <taxon>Pseudomonadota</taxon>
        <taxon>Alphaproteobacteria</taxon>
        <taxon>Rhodobacterales</taxon>
        <taxon>Roseobacteraceae</taxon>
        <taxon>Sulfitobacter</taxon>
    </lineage>
</organism>
<dbReference type="RefSeq" id="WP_367876425.1">
    <property type="nucleotide sequence ID" value="NZ_JBFNXX010000002.1"/>
</dbReference>
<dbReference type="NCBIfam" id="NF000658">
    <property type="entry name" value="PRK00029.1"/>
    <property type="match status" value="1"/>
</dbReference>
<evidence type="ECO:0000256" key="1">
    <source>
        <dbReference type="ARBA" id="ARBA00009747"/>
    </source>
</evidence>
<protein>
    <recommendedName>
        <fullName evidence="8">Protein nucleotidyltransferase YdiU</fullName>
        <ecNumber evidence="8">2.7.7.-</ecNumber>
    </recommendedName>
    <alternativeName>
        <fullName evidence="8">Protein adenylyltransferase YdiU</fullName>
        <ecNumber evidence="8">2.7.7.108</ecNumber>
    </alternativeName>
    <alternativeName>
        <fullName evidence="8">Protein uridylyltransferase YdiU</fullName>
        <ecNumber evidence="8">2.7.7.-</ecNumber>
    </alternativeName>
</protein>
<keyword evidence="4 8" id="KW-0479">Metal-binding</keyword>
<feature type="binding site" evidence="8">
    <location>
        <position position="119"/>
    </location>
    <ligand>
        <name>ATP</name>
        <dbReference type="ChEBI" id="CHEBI:30616"/>
    </ligand>
</feature>
<feature type="binding site" evidence="8">
    <location>
        <position position="244"/>
    </location>
    <ligand>
        <name>Mg(2+)</name>
        <dbReference type="ChEBI" id="CHEBI:18420"/>
    </ligand>
</feature>
<dbReference type="HAMAP" id="MF_00692">
    <property type="entry name" value="SelO"/>
    <property type="match status" value="1"/>
</dbReference>
<comment type="catalytic activity">
    <reaction evidence="8">
        <text>L-histidyl-[protein] + UTP = N(tele)-(5'-uridylyl)-L-histidyl-[protein] + diphosphate</text>
        <dbReference type="Rhea" id="RHEA:83891"/>
        <dbReference type="Rhea" id="RHEA-COMP:9745"/>
        <dbReference type="Rhea" id="RHEA-COMP:20239"/>
        <dbReference type="ChEBI" id="CHEBI:29979"/>
        <dbReference type="ChEBI" id="CHEBI:33019"/>
        <dbReference type="ChEBI" id="CHEBI:46398"/>
        <dbReference type="ChEBI" id="CHEBI:233474"/>
    </reaction>
</comment>
<feature type="binding site" evidence="8">
    <location>
        <position position="120"/>
    </location>
    <ligand>
        <name>ATP</name>
        <dbReference type="ChEBI" id="CHEBI:30616"/>
    </ligand>
</feature>
<evidence type="ECO:0000313" key="9">
    <source>
        <dbReference type="EMBL" id="MEW9918725.1"/>
    </source>
</evidence>
<feature type="binding site" evidence="8">
    <location>
        <position position="253"/>
    </location>
    <ligand>
        <name>ATP</name>
        <dbReference type="ChEBI" id="CHEBI:30616"/>
    </ligand>
</feature>
<comment type="catalytic activity">
    <reaction evidence="8">
        <text>L-seryl-[protein] + ATP = 3-O-(5'-adenylyl)-L-seryl-[protein] + diphosphate</text>
        <dbReference type="Rhea" id="RHEA:58120"/>
        <dbReference type="Rhea" id="RHEA-COMP:9863"/>
        <dbReference type="Rhea" id="RHEA-COMP:15073"/>
        <dbReference type="ChEBI" id="CHEBI:29999"/>
        <dbReference type="ChEBI" id="CHEBI:30616"/>
        <dbReference type="ChEBI" id="CHEBI:33019"/>
        <dbReference type="ChEBI" id="CHEBI:142516"/>
        <dbReference type="EC" id="2.7.7.108"/>
    </reaction>
</comment>
<gene>
    <name evidence="8" type="primary">ydiU</name>
    <name evidence="8" type="synonym">selO</name>
    <name evidence="9" type="ORF">AB2B41_03870</name>
</gene>
<keyword evidence="8" id="KW-0464">Manganese</keyword>
<evidence type="ECO:0000256" key="4">
    <source>
        <dbReference type="ARBA" id="ARBA00022723"/>
    </source>
</evidence>
<comment type="catalytic activity">
    <reaction evidence="8">
        <text>L-tyrosyl-[protein] + ATP = O-(5'-adenylyl)-L-tyrosyl-[protein] + diphosphate</text>
        <dbReference type="Rhea" id="RHEA:54288"/>
        <dbReference type="Rhea" id="RHEA-COMP:10136"/>
        <dbReference type="Rhea" id="RHEA-COMP:13846"/>
        <dbReference type="ChEBI" id="CHEBI:30616"/>
        <dbReference type="ChEBI" id="CHEBI:33019"/>
        <dbReference type="ChEBI" id="CHEBI:46858"/>
        <dbReference type="ChEBI" id="CHEBI:83624"/>
        <dbReference type="EC" id="2.7.7.108"/>
    </reaction>
</comment>
<evidence type="ECO:0000256" key="2">
    <source>
        <dbReference type="ARBA" id="ARBA00022679"/>
    </source>
</evidence>
<feature type="binding site" evidence="8">
    <location>
        <position position="178"/>
    </location>
    <ligand>
        <name>ATP</name>
        <dbReference type="ChEBI" id="CHEBI:30616"/>
    </ligand>
</feature>
<evidence type="ECO:0000256" key="6">
    <source>
        <dbReference type="ARBA" id="ARBA00022840"/>
    </source>
</evidence>
<dbReference type="EC" id="2.7.7.-" evidence="8"/>
<comment type="similarity">
    <text evidence="1 8">Belongs to the SELO family.</text>
</comment>
<feature type="binding site" evidence="8">
    <location>
        <position position="171"/>
    </location>
    <ligand>
        <name>ATP</name>
        <dbReference type="ChEBI" id="CHEBI:30616"/>
    </ligand>
</feature>
<feature type="binding site" evidence="8">
    <location>
        <position position="84"/>
    </location>
    <ligand>
        <name>ATP</name>
        <dbReference type="ChEBI" id="CHEBI:30616"/>
    </ligand>
</feature>
<dbReference type="Pfam" id="PF02696">
    <property type="entry name" value="SelO"/>
    <property type="match status" value="1"/>
</dbReference>
<keyword evidence="5 8" id="KW-0547">Nucleotide-binding</keyword>
<keyword evidence="7 8" id="KW-0460">Magnesium</keyword>
<evidence type="ECO:0000256" key="3">
    <source>
        <dbReference type="ARBA" id="ARBA00022695"/>
    </source>
</evidence>
<comment type="catalytic activity">
    <reaction evidence="8">
        <text>L-threonyl-[protein] + ATP = 3-O-(5'-adenylyl)-L-threonyl-[protein] + diphosphate</text>
        <dbReference type="Rhea" id="RHEA:54292"/>
        <dbReference type="Rhea" id="RHEA-COMP:11060"/>
        <dbReference type="Rhea" id="RHEA-COMP:13847"/>
        <dbReference type="ChEBI" id="CHEBI:30013"/>
        <dbReference type="ChEBI" id="CHEBI:30616"/>
        <dbReference type="ChEBI" id="CHEBI:33019"/>
        <dbReference type="ChEBI" id="CHEBI:138113"/>
        <dbReference type="EC" id="2.7.7.108"/>
    </reaction>
</comment>
<dbReference type="PANTHER" id="PTHR32057:SF14">
    <property type="entry name" value="PROTEIN ADENYLYLTRANSFERASE SELO, MITOCHONDRIAL"/>
    <property type="match status" value="1"/>
</dbReference>
<sequence>MHIPFDNSYATLPETFYTRLEPTSVSAPKLLAFNKELAALLGIEAGDVEELAAVFGGNEIPQNAAPLAQLYAGHQFGSYNPQLGDGRAILLGEVIGTDGIRRDIQLKGSGRTPYSRMGDGRAWMGPVLREYVVSEAMHALGIPTTRALAAVSTGEPIWREQGAFPGAVLTRVAQSHLRVGTFQVFAHRGEIDNLKTLTDYAIERHYPEANGPMDLLRAVCAVQADLVTRWMSVGFIHGVMNTDNCAISGETIDYGPCAFMDAFHQNRVFSSIDQQGRYAFGNQPGIAVWNMAQLATSLVQMFEDKENAVAEATEIVHAMPKQLEDGWLRRFAAKIGIAKPTKEDTALIEGLLGLMQTDGADFTNTFRALGRPEARDQFTDREAFDAWEAKWRSRIATEADTEGTMAAANPAIIPRNHRIEQMIEAAVAGDMAPFERLMHALARPFEETDADLMRPPTEDEIVPATFCGT</sequence>
<comment type="caution">
    <text evidence="9">The sequence shown here is derived from an EMBL/GenBank/DDBJ whole genome shotgun (WGS) entry which is preliminary data.</text>
</comment>
<feature type="active site" description="Proton acceptor" evidence="8">
    <location>
        <position position="243"/>
    </location>
</feature>
<evidence type="ECO:0000256" key="7">
    <source>
        <dbReference type="ARBA" id="ARBA00022842"/>
    </source>
</evidence>
<comment type="catalytic activity">
    <reaction evidence="8">
        <text>L-tyrosyl-[protein] + UTP = O-(5'-uridylyl)-L-tyrosyl-[protein] + diphosphate</text>
        <dbReference type="Rhea" id="RHEA:83887"/>
        <dbReference type="Rhea" id="RHEA-COMP:10136"/>
        <dbReference type="Rhea" id="RHEA-COMP:20238"/>
        <dbReference type="ChEBI" id="CHEBI:33019"/>
        <dbReference type="ChEBI" id="CHEBI:46398"/>
        <dbReference type="ChEBI" id="CHEBI:46858"/>
        <dbReference type="ChEBI" id="CHEBI:90602"/>
    </reaction>
</comment>
<dbReference type="EC" id="2.7.7.108" evidence="8"/>
<proteinExistence type="inferred from homology"/>
<comment type="catalytic activity">
    <reaction evidence="8">
        <text>L-seryl-[protein] + UTP = O-(5'-uridylyl)-L-seryl-[protein] + diphosphate</text>
        <dbReference type="Rhea" id="RHEA:64604"/>
        <dbReference type="Rhea" id="RHEA-COMP:9863"/>
        <dbReference type="Rhea" id="RHEA-COMP:16635"/>
        <dbReference type="ChEBI" id="CHEBI:29999"/>
        <dbReference type="ChEBI" id="CHEBI:33019"/>
        <dbReference type="ChEBI" id="CHEBI:46398"/>
        <dbReference type="ChEBI" id="CHEBI:156051"/>
    </reaction>
</comment>
<dbReference type="Proteomes" id="UP001556098">
    <property type="component" value="Unassembled WGS sequence"/>
</dbReference>
<keyword evidence="3 8" id="KW-0548">Nucleotidyltransferase</keyword>
<dbReference type="PANTHER" id="PTHR32057">
    <property type="entry name" value="PROTEIN ADENYLYLTRANSFERASE SELO, MITOCHONDRIAL"/>
    <property type="match status" value="1"/>
</dbReference>
<reference evidence="9 10" key="1">
    <citation type="submission" date="2024-07" db="EMBL/GenBank/DDBJ databases">
        <title>Marimonas sp.nov., isolated from tidal-flat sediment.</title>
        <authorList>
            <person name="Jayan J.N."/>
            <person name="Lee S.S."/>
        </authorList>
    </citation>
    <scope>NUCLEOTIDE SEQUENCE [LARGE SCALE GENOMIC DNA]</scope>
    <source>
        <strain evidence="9 10">MJW-29</strain>
    </source>
</reference>
<evidence type="ECO:0000313" key="10">
    <source>
        <dbReference type="Proteomes" id="UP001556098"/>
    </source>
</evidence>
<dbReference type="InterPro" id="IPR003846">
    <property type="entry name" value="SelO"/>
</dbReference>
<keyword evidence="6 8" id="KW-0067">ATP-binding</keyword>
<name>A0ABV3RIC8_9RHOB</name>
<dbReference type="EMBL" id="JBFNXX010000002">
    <property type="protein sequence ID" value="MEW9918725.1"/>
    <property type="molecule type" value="Genomic_DNA"/>
</dbReference>
<feature type="binding site" evidence="8">
    <location>
        <position position="87"/>
    </location>
    <ligand>
        <name>ATP</name>
        <dbReference type="ChEBI" id="CHEBI:30616"/>
    </ligand>
</feature>
<comment type="function">
    <text evidence="8">Nucleotidyltransferase involved in the post-translational modification of proteins. It can catalyze the addition of adenosine monophosphate (AMP) or uridine monophosphate (UMP) to a protein, resulting in modifications known as AMPylation and UMPylation.</text>
</comment>
<evidence type="ECO:0000256" key="8">
    <source>
        <dbReference type="HAMAP-Rule" id="MF_00692"/>
    </source>
</evidence>
<comment type="cofactor">
    <cofactor evidence="8">
        <name>Mg(2+)</name>
        <dbReference type="ChEBI" id="CHEBI:18420"/>
    </cofactor>
    <cofactor evidence="8">
        <name>Mn(2+)</name>
        <dbReference type="ChEBI" id="CHEBI:29035"/>
    </cofactor>
</comment>
<evidence type="ECO:0000256" key="5">
    <source>
        <dbReference type="ARBA" id="ARBA00022741"/>
    </source>
</evidence>
<feature type="binding site" evidence="8">
    <location>
        <position position="107"/>
    </location>
    <ligand>
        <name>ATP</name>
        <dbReference type="ChEBI" id="CHEBI:30616"/>
    </ligand>
</feature>
<keyword evidence="10" id="KW-1185">Reference proteome</keyword>